<evidence type="ECO:0000313" key="3">
    <source>
        <dbReference type="Proteomes" id="UP000053237"/>
    </source>
</evidence>
<gene>
    <name evidence="2" type="ORF">BN9_131390</name>
</gene>
<name>A0A024FX39_9STRA</name>
<sequence>MEFVRSDFFPVNQDERLSSPRIHNHQIRETKMDMHGLTQNLVFKTPSALVPNLYRGRCRYPSQRCDNERALKRNGQAHKLCEKHRKKQNEHQRKFDGKKSKGQKAKSVRIKLNPVSSGKLRITTPQSSLAGVYPRWCAPHHCRVQDHTSPSSSQQYIPFADNTQFRLSNRSVFTESNIRAPRAEASMAPRPTDLVATLHTTSTFDRERMRSVRLPSLSTNLFGIGIELHQPRRLHNSIKNLCSQAPSTLIQEQSAVPPPLQPYRLSSKTLVICI</sequence>
<proteinExistence type="predicted"/>
<protein>
    <submittedName>
        <fullName evidence="2">Uncharacterized protein</fullName>
    </submittedName>
</protein>
<comment type="caution">
    <text evidence="2">The sequence shown here is derived from an EMBL/GenBank/DDBJ whole genome shotgun (WGS) entry which is preliminary data.</text>
</comment>
<dbReference type="AlphaFoldDB" id="A0A024FX39"/>
<accession>A0A024FX39</accession>
<reference evidence="2 3" key="1">
    <citation type="submission" date="2012-05" db="EMBL/GenBank/DDBJ databases">
        <title>Recombination and specialization in a pathogen metapopulation.</title>
        <authorList>
            <person name="Gardiner A."/>
            <person name="Kemen E."/>
            <person name="Schultz-Larsen T."/>
            <person name="MacLean D."/>
            <person name="Van Oosterhout C."/>
            <person name="Jones J.D.G."/>
        </authorList>
    </citation>
    <scope>NUCLEOTIDE SEQUENCE [LARGE SCALE GENOMIC DNA]</scope>
    <source>
        <strain evidence="2 3">Ac Nc2</strain>
    </source>
</reference>
<evidence type="ECO:0000256" key="1">
    <source>
        <dbReference type="SAM" id="MobiDB-lite"/>
    </source>
</evidence>
<dbReference type="OrthoDB" id="77806at2759"/>
<feature type="compositionally biased region" description="Basic and acidic residues" evidence="1">
    <location>
        <begin position="89"/>
        <end position="99"/>
    </location>
</feature>
<dbReference type="EMBL" id="CAIX01001256">
    <property type="protein sequence ID" value="CCI11576.1"/>
    <property type="molecule type" value="Genomic_DNA"/>
</dbReference>
<feature type="region of interest" description="Disordered" evidence="1">
    <location>
        <begin position="83"/>
        <end position="108"/>
    </location>
</feature>
<dbReference type="Proteomes" id="UP000053237">
    <property type="component" value="Unassembled WGS sequence"/>
</dbReference>
<dbReference type="InParanoid" id="A0A024FX39"/>
<evidence type="ECO:0000313" key="2">
    <source>
        <dbReference type="EMBL" id="CCI11576.1"/>
    </source>
</evidence>
<organism evidence="2 3">
    <name type="scientific">Albugo candida</name>
    <dbReference type="NCBI Taxonomy" id="65357"/>
    <lineage>
        <taxon>Eukaryota</taxon>
        <taxon>Sar</taxon>
        <taxon>Stramenopiles</taxon>
        <taxon>Oomycota</taxon>
        <taxon>Peronosporomycetes</taxon>
        <taxon>Albuginales</taxon>
        <taxon>Albuginaceae</taxon>
        <taxon>Albugo</taxon>
    </lineage>
</organism>
<keyword evidence="3" id="KW-1185">Reference proteome</keyword>